<dbReference type="PROSITE" id="PS51257">
    <property type="entry name" value="PROKAR_LIPOPROTEIN"/>
    <property type="match status" value="1"/>
</dbReference>
<dbReference type="InterPro" id="IPR046357">
    <property type="entry name" value="PPIase_dom_sf"/>
</dbReference>
<organism evidence="10 11">
    <name type="scientific">Luteococcus peritonei</name>
    <dbReference type="NCBI Taxonomy" id="88874"/>
    <lineage>
        <taxon>Bacteria</taxon>
        <taxon>Bacillati</taxon>
        <taxon>Actinomycetota</taxon>
        <taxon>Actinomycetes</taxon>
        <taxon>Propionibacteriales</taxon>
        <taxon>Propionibacteriaceae</taxon>
        <taxon>Luteococcus</taxon>
    </lineage>
</organism>
<proteinExistence type="inferred from homology"/>
<evidence type="ECO:0000259" key="9">
    <source>
        <dbReference type="PROSITE" id="PS50059"/>
    </source>
</evidence>
<dbReference type="Proteomes" id="UP001597326">
    <property type="component" value="Unassembled WGS sequence"/>
</dbReference>
<evidence type="ECO:0000256" key="6">
    <source>
        <dbReference type="PROSITE-ProRule" id="PRU00277"/>
    </source>
</evidence>
<evidence type="ECO:0000313" key="11">
    <source>
        <dbReference type="Proteomes" id="UP001597326"/>
    </source>
</evidence>
<protein>
    <recommendedName>
        <fullName evidence="3 6">peptidylprolyl isomerase</fullName>
        <ecNumber evidence="3 6">5.2.1.8</ecNumber>
    </recommendedName>
</protein>
<reference evidence="11" key="1">
    <citation type="journal article" date="2019" name="Int. J. Syst. Evol. Microbiol.">
        <title>The Global Catalogue of Microorganisms (GCM) 10K type strain sequencing project: providing services to taxonomists for standard genome sequencing and annotation.</title>
        <authorList>
            <consortium name="The Broad Institute Genomics Platform"/>
            <consortium name="The Broad Institute Genome Sequencing Center for Infectious Disease"/>
            <person name="Wu L."/>
            <person name="Ma J."/>
        </authorList>
    </citation>
    <scope>NUCLEOTIDE SEQUENCE [LARGE SCALE GENOMIC DNA]</scope>
    <source>
        <strain evidence="11">CAIM 431</strain>
    </source>
</reference>
<dbReference type="GO" id="GO:0003755">
    <property type="term" value="F:peptidyl-prolyl cis-trans isomerase activity"/>
    <property type="evidence" value="ECO:0007669"/>
    <property type="project" value="UniProtKB-EC"/>
</dbReference>
<sequence length="358" mass="36641">MHKTLNLTPRRIAGSLLALALAGSLTACGNDETEVSTSVSPAASASQQASQAASSPAASASPSAAATPTVKPTVVKNLDAVTVTPTTVGKAPTITAKWPIAIEKTAVKVLTPGTGQTVAKGSSVEVNYQGVNARTGKAFDGSFTDQFGHKQPASFSLQQVVPGFTKAIEGQKVGSRVLVMMTSEDGYADGNPQAGILKGDNLVFVIDILSAPYTKATGTAVAPKAGLPTVKDDAKGFPVVTVPKTAAPTTLTVQPLIKGASSRKVAATDAVTVNYRAYAWKDGKLLADDYPTGPETALLSQLQPSWQKGLVNQPVGSRVLIVSPPADAYGAAGNDKVPANTTAVFVVDVLYAQQGAQQ</sequence>
<evidence type="ECO:0000256" key="1">
    <source>
        <dbReference type="ARBA" id="ARBA00000971"/>
    </source>
</evidence>
<evidence type="ECO:0000256" key="4">
    <source>
        <dbReference type="ARBA" id="ARBA00023110"/>
    </source>
</evidence>
<dbReference type="PROSITE" id="PS50059">
    <property type="entry name" value="FKBP_PPIASE"/>
    <property type="match status" value="2"/>
</dbReference>
<feature type="region of interest" description="Disordered" evidence="7">
    <location>
        <begin position="39"/>
        <end position="69"/>
    </location>
</feature>
<dbReference type="PANTHER" id="PTHR43811">
    <property type="entry name" value="FKBP-TYPE PEPTIDYL-PROLYL CIS-TRANS ISOMERASE FKPA"/>
    <property type="match status" value="1"/>
</dbReference>
<dbReference type="RefSeq" id="WP_343874856.1">
    <property type="nucleotide sequence ID" value="NZ_BAAAIX010000028.1"/>
</dbReference>
<evidence type="ECO:0000256" key="2">
    <source>
        <dbReference type="ARBA" id="ARBA00006577"/>
    </source>
</evidence>
<dbReference type="SUPFAM" id="SSF54534">
    <property type="entry name" value="FKBP-like"/>
    <property type="match status" value="2"/>
</dbReference>
<dbReference type="EMBL" id="JBHUFZ010000005">
    <property type="protein sequence ID" value="MFD1889054.1"/>
    <property type="molecule type" value="Genomic_DNA"/>
</dbReference>
<keyword evidence="11" id="KW-1185">Reference proteome</keyword>
<dbReference type="InterPro" id="IPR001179">
    <property type="entry name" value="PPIase_FKBP_dom"/>
</dbReference>
<feature type="domain" description="PPIase FKBP-type" evidence="9">
    <location>
        <begin position="121"/>
        <end position="212"/>
    </location>
</feature>
<evidence type="ECO:0000256" key="7">
    <source>
        <dbReference type="SAM" id="MobiDB-lite"/>
    </source>
</evidence>
<evidence type="ECO:0000313" key="10">
    <source>
        <dbReference type="EMBL" id="MFD1889054.1"/>
    </source>
</evidence>
<dbReference type="EC" id="5.2.1.8" evidence="3 6"/>
<feature type="chain" id="PRO_5045576140" description="peptidylprolyl isomerase" evidence="8">
    <location>
        <begin position="30"/>
        <end position="358"/>
    </location>
</feature>
<evidence type="ECO:0000256" key="5">
    <source>
        <dbReference type="ARBA" id="ARBA00023235"/>
    </source>
</evidence>
<dbReference type="Gene3D" id="3.10.50.40">
    <property type="match status" value="2"/>
</dbReference>
<accession>A0ABW4RTP9</accession>
<comment type="caution">
    <text evidence="10">The sequence shown here is derived from an EMBL/GenBank/DDBJ whole genome shotgun (WGS) entry which is preliminary data.</text>
</comment>
<evidence type="ECO:0000256" key="3">
    <source>
        <dbReference type="ARBA" id="ARBA00013194"/>
    </source>
</evidence>
<gene>
    <name evidence="10" type="ORF">ACFSCS_02500</name>
</gene>
<evidence type="ECO:0000256" key="8">
    <source>
        <dbReference type="SAM" id="SignalP"/>
    </source>
</evidence>
<comment type="similarity">
    <text evidence="2">Belongs to the FKBP-type PPIase family.</text>
</comment>
<feature type="signal peptide" evidence="8">
    <location>
        <begin position="1"/>
        <end position="29"/>
    </location>
</feature>
<comment type="catalytic activity">
    <reaction evidence="1 6">
        <text>[protein]-peptidylproline (omega=180) = [protein]-peptidylproline (omega=0)</text>
        <dbReference type="Rhea" id="RHEA:16237"/>
        <dbReference type="Rhea" id="RHEA-COMP:10747"/>
        <dbReference type="Rhea" id="RHEA-COMP:10748"/>
        <dbReference type="ChEBI" id="CHEBI:83833"/>
        <dbReference type="ChEBI" id="CHEBI:83834"/>
        <dbReference type="EC" id="5.2.1.8"/>
    </reaction>
</comment>
<keyword evidence="8" id="KW-0732">Signal</keyword>
<dbReference type="PANTHER" id="PTHR43811:SF23">
    <property type="entry name" value="FKBP-TYPE 22 KDA PEPTIDYL-PROLYL CIS-TRANS ISOMERASE"/>
    <property type="match status" value="1"/>
</dbReference>
<feature type="domain" description="PPIase FKBP-type" evidence="9">
    <location>
        <begin position="268"/>
        <end position="353"/>
    </location>
</feature>
<keyword evidence="4 6" id="KW-0697">Rotamase</keyword>
<keyword evidence="5 6" id="KW-0413">Isomerase</keyword>
<dbReference type="Pfam" id="PF00254">
    <property type="entry name" value="FKBP_C"/>
    <property type="match status" value="2"/>
</dbReference>
<name>A0ABW4RTP9_9ACTN</name>